<dbReference type="STRING" id="1095629.A0A0C9WXD9"/>
<keyword evidence="1" id="KW-0472">Membrane</keyword>
<gene>
    <name evidence="2" type="ORF">K443DRAFT_684529</name>
</gene>
<keyword evidence="1" id="KW-0812">Transmembrane</keyword>
<feature type="transmembrane region" description="Helical" evidence="1">
    <location>
        <begin position="47"/>
        <end position="69"/>
    </location>
</feature>
<evidence type="ECO:0000313" key="2">
    <source>
        <dbReference type="EMBL" id="KIJ93493.1"/>
    </source>
</evidence>
<keyword evidence="1" id="KW-1133">Transmembrane helix</keyword>
<protein>
    <submittedName>
        <fullName evidence="2">Uncharacterized protein</fullName>
    </submittedName>
</protein>
<proteinExistence type="predicted"/>
<dbReference type="EMBL" id="KN838841">
    <property type="protein sequence ID" value="KIJ93493.1"/>
    <property type="molecule type" value="Genomic_DNA"/>
</dbReference>
<dbReference type="CDD" id="cd11296">
    <property type="entry name" value="O-FucT_like"/>
    <property type="match status" value="1"/>
</dbReference>
<dbReference type="AlphaFoldDB" id="A0A0C9WXD9"/>
<dbReference type="Proteomes" id="UP000054477">
    <property type="component" value="Unassembled WGS sequence"/>
</dbReference>
<name>A0A0C9WXD9_9AGAR</name>
<dbReference type="Gene3D" id="3.40.50.11350">
    <property type="match status" value="1"/>
</dbReference>
<reference evidence="2 3" key="1">
    <citation type="submission" date="2014-04" db="EMBL/GenBank/DDBJ databases">
        <authorList>
            <consortium name="DOE Joint Genome Institute"/>
            <person name="Kuo A."/>
            <person name="Kohler A."/>
            <person name="Nagy L.G."/>
            <person name="Floudas D."/>
            <person name="Copeland A."/>
            <person name="Barry K.W."/>
            <person name="Cichocki N."/>
            <person name="Veneault-Fourrey C."/>
            <person name="LaButti K."/>
            <person name="Lindquist E.A."/>
            <person name="Lipzen A."/>
            <person name="Lundell T."/>
            <person name="Morin E."/>
            <person name="Murat C."/>
            <person name="Sun H."/>
            <person name="Tunlid A."/>
            <person name="Henrissat B."/>
            <person name="Grigoriev I.V."/>
            <person name="Hibbett D.S."/>
            <person name="Martin F."/>
            <person name="Nordberg H.P."/>
            <person name="Cantor M.N."/>
            <person name="Hua S.X."/>
        </authorList>
    </citation>
    <scope>NUCLEOTIDE SEQUENCE [LARGE SCALE GENOMIC DNA]</scope>
    <source>
        <strain evidence="2 3">LaAM-08-1</strain>
    </source>
</reference>
<sequence>MITLRRLRTLVLSSLPGFSSALKFYELLPSHGSYHPRSRQARRRCSTGVLLVLFTPWLVIVGFIVASWIPPSYQDIRRYERNLPQHSVGIGERRRYLRFPDHIWGHGLNNILQEAILTSYLSLLANRSYVFEDYSWSHLPFPYTLDNFGLRPTHIPMNAFISGPTAGGPLPQSDTTYRAVSAEHYDCVCPSDHPGKVIIDARTVGSPSRAGGRELVRWWVDKIDKVAGDAECVEIREGDVVGRVFDSYFFGIPSQFLPLLPDLFASPILHSFSWSPLILSAIVRNFNIFEMGSVEPFIFPAPPQPHLPLPSYRSNSAITGLLAVHLRRGDYERHCLRLADWRSTWMGVNRLEGLLDQFEDGMPRRDVGSIASATTRATEKLNQKTENDTHAAAVKAYYLSRCLPSVDQVVKRLRDVKRQWESEGGSNSRPSYFPARKLDKIYLLTNAASSYIAELEQALIKDGWGGSSGRTVLISTRDMQERLDAEQKYVSVGVDMAIAERAEVFLGNGFSSLSSNIVMLRMARGLDITSNRLL</sequence>
<evidence type="ECO:0000313" key="3">
    <source>
        <dbReference type="Proteomes" id="UP000054477"/>
    </source>
</evidence>
<evidence type="ECO:0000256" key="1">
    <source>
        <dbReference type="SAM" id="Phobius"/>
    </source>
</evidence>
<keyword evidence="3" id="KW-1185">Reference proteome</keyword>
<reference evidence="3" key="2">
    <citation type="submission" date="2015-01" db="EMBL/GenBank/DDBJ databases">
        <title>Evolutionary Origins and Diversification of the Mycorrhizal Mutualists.</title>
        <authorList>
            <consortium name="DOE Joint Genome Institute"/>
            <consortium name="Mycorrhizal Genomics Consortium"/>
            <person name="Kohler A."/>
            <person name="Kuo A."/>
            <person name="Nagy L.G."/>
            <person name="Floudas D."/>
            <person name="Copeland A."/>
            <person name="Barry K.W."/>
            <person name="Cichocki N."/>
            <person name="Veneault-Fourrey C."/>
            <person name="LaButti K."/>
            <person name="Lindquist E.A."/>
            <person name="Lipzen A."/>
            <person name="Lundell T."/>
            <person name="Morin E."/>
            <person name="Murat C."/>
            <person name="Riley R."/>
            <person name="Ohm R."/>
            <person name="Sun H."/>
            <person name="Tunlid A."/>
            <person name="Henrissat B."/>
            <person name="Grigoriev I.V."/>
            <person name="Hibbett D.S."/>
            <person name="Martin F."/>
        </authorList>
    </citation>
    <scope>NUCLEOTIDE SEQUENCE [LARGE SCALE GENOMIC DNA]</scope>
    <source>
        <strain evidence="3">LaAM-08-1</strain>
    </source>
</reference>
<accession>A0A0C9WXD9</accession>
<dbReference type="HOGENOM" id="CLU_014826_1_0_1"/>
<organism evidence="2 3">
    <name type="scientific">Laccaria amethystina LaAM-08-1</name>
    <dbReference type="NCBI Taxonomy" id="1095629"/>
    <lineage>
        <taxon>Eukaryota</taxon>
        <taxon>Fungi</taxon>
        <taxon>Dikarya</taxon>
        <taxon>Basidiomycota</taxon>
        <taxon>Agaricomycotina</taxon>
        <taxon>Agaricomycetes</taxon>
        <taxon>Agaricomycetidae</taxon>
        <taxon>Agaricales</taxon>
        <taxon>Agaricineae</taxon>
        <taxon>Hydnangiaceae</taxon>
        <taxon>Laccaria</taxon>
    </lineage>
</organism>
<dbReference type="OrthoDB" id="2559662at2759"/>